<accession>A0A368KRM4</accession>
<dbReference type="RefSeq" id="WP_114369548.1">
    <property type="nucleotide sequence ID" value="NZ_QPEX01000030.1"/>
</dbReference>
<feature type="domain" description="HD" evidence="1">
    <location>
        <begin position="39"/>
        <end position="104"/>
    </location>
</feature>
<dbReference type="AlphaFoldDB" id="A0A368KRM4"/>
<organism evidence="2 3">
    <name type="scientific">Bremerella cremea</name>
    <dbReference type="NCBI Taxonomy" id="1031537"/>
    <lineage>
        <taxon>Bacteria</taxon>
        <taxon>Pseudomonadati</taxon>
        <taxon>Planctomycetota</taxon>
        <taxon>Planctomycetia</taxon>
        <taxon>Pirellulales</taxon>
        <taxon>Pirellulaceae</taxon>
        <taxon>Bremerella</taxon>
    </lineage>
</organism>
<dbReference type="InterPro" id="IPR017670">
    <property type="entry name" value="Phosphonate_degrad-assoc"/>
</dbReference>
<dbReference type="Gene3D" id="1.10.3210.10">
    <property type="entry name" value="Hypothetical protein af1432"/>
    <property type="match status" value="1"/>
</dbReference>
<dbReference type="InterPro" id="IPR052567">
    <property type="entry name" value="OP_Dioxygenase"/>
</dbReference>
<proteinExistence type="predicted"/>
<evidence type="ECO:0000313" key="3">
    <source>
        <dbReference type="Proteomes" id="UP000253562"/>
    </source>
</evidence>
<dbReference type="SUPFAM" id="SSF109604">
    <property type="entry name" value="HD-domain/PDEase-like"/>
    <property type="match status" value="1"/>
</dbReference>
<comment type="caution">
    <text evidence="2">The sequence shown here is derived from an EMBL/GenBank/DDBJ whole genome shotgun (WGS) entry which is preliminary data.</text>
</comment>
<dbReference type="OrthoDB" id="823268at2"/>
<dbReference type="EMBL" id="QPEX01000030">
    <property type="protein sequence ID" value="RCS46278.1"/>
    <property type="molecule type" value="Genomic_DNA"/>
</dbReference>
<dbReference type="InterPro" id="IPR003607">
    <property type="entry name" value="HD/PDEase_dom"/>
</dbReference>
<protein>
    <submittedName>
        <fullName evidence="2">HD domain-containing protein</fullName>
    </submittedName>
</protein>
<name>A0A368KRM4_9BACT</name>
<reference evidence="2 3" key="1">
    <citation type="submission" date="2018-07" db="EMBL/GenBank/DDBJ databases">
        <title>Comparative genomes isolates from brazilian mangrove.</title>
        <authorList>
            <person name="De Araujo J.E."/>
            <person name="Taketani R.G."/>
            <person name="Silva M.C.P."/>
            <person name="Lourenco M.V."/>
            <person name="Oliveira V.M."/>
            <person name="Andreote F.D."/>
        </authorList>
    </citation>
    <scope>NUCLEOTIDE SEQUENCE [LARGE SCALE GENOMIC DNA]</scope>
    <source>
        <strain evidence="2 3">HEX PRIS-MGV</strain>
    </source>
</reference>
<sequence>MGTSDHDTEPAKPDVVADILRLFRDRGDSAYGYEAVSQLEHALQAATLAVEANASSELISAALLHDIGHLLHELPDDAPDQGIDDHHENSGFHFLKSHFGPATYEPVRLHVDAKRYLCAVKAEYHEQLSEPSQVSLRLQGGPMNPEEVSQFESNPFYQAAVELRYWDDTAKDPAMKTPPLEAFEVHLRQAVLA</sequence>
<dbReference type="NCBIfam" id="TIGR03276">
    <property type="entry name" value="Phn-HD"/>
    <property type="match status" value="1"/>
</dbReference>
<evidence type="ECO:0000259" key="1">
    <source>
        <dbReference type="Pfam" id="PF01966"/>
    </source>
</evidence>
<gene>
    <name evidence="2" type="ORF">DTL42_14990</name>
</gene>
<dbReference type="CDD" id="cd00077">
    <property type="entry name" value="HDc"/>
    <property type="match status" value="1"/>
</dbReference>
<dbReference type="Pfam" id="PF01966">
    <property type="entry name" value="HD"/>
    <property type="match status" value="1"/>
</dbReference>
<dbReference type="PANTHER" id="PTHR40202">
    <property type="match status" value="1"/>
</dbReference>
<dbReference type="InterPro" id="IPR006674">
    <property type="entry name" value="HD_domain"/>
</dbReference>
<evidence type="ECO:0000313" key="2">
    <source>
        <dbReference type="EMBL" id="RCS46278.1"/>
    </source>
</evidence>
<dbReference type="PANTHER" id="PTHR40202:SF1">
    <property type="entry name" value="HD DOMAIN-CONTAINING PROTEIN"/>
    <property type="match status" value="1"/>
</dbReference>
<dbReference type="Proteomes" id="UP000253562">
    <property type="component" value="Unassembled WGS sequence"/>
</dbReference>